<protein>
    <recommendedName>
        <fullName evidence="3">Reverse transcriptase</fullName>
    </recommendedName>
</protein>
<dbReference type="InterPro" id="IPR043128">
    <property type="entry name" value="Rev_trsase/Diguanyl_cyclase"/>
</dbReference>
<dbReference type="Proteomes" id="UP001152622">
    <property type="component" value="Chromosome 5"/>
</dbReference>
<organism evidence="1 2">
    <name type="scientific">Synaphobranchus kaupii</name>
    <name type="common">Kaup's arrowtooth eel</name>
    <dbReference type="NCBI Taxonomy" id="118154"/>
    <lineage>
        <taxon>Eukaryota</taxon>
        <taxon>Metazoa</taxon>
        <taxon>Chordata</taxon>
        <taxon>Craniata</taxon>
        <taxon>Vertebrata</taxon>
        <taxon>Euteleostomi</taxon>
        <taxon>Actinopterygii</taxon>
        <taxon>Neopterygii</taxon>
        <taxon>Teleostei</taxon>
        <taxon>Anguilliformes</taxon>
        <taxon>Synaphobranchidae</taxon>
        <taxon>Synaphobranchus</taxon>
    </lineage>
</organism>
<sequence length="105" mass="12030">MNVHPYPIELPRRCTLVPVTFVDSLQHLKEVFRQLSQHGLKLQPQKCHFLRQEVKYLGHVMGPRGVAIVYFLFPLRLYTNASLKGLGSVLAQVQEGQERVITYAS</sequence>
<accession>A0A9Q1FIE1</accession>
<name>A0A9Q1FIE1_SYNKA</name>
<dbReference type="AlphaFoldDB" id="A0A9Q1FIE1"/>
<comment type="caution">
    <text evidence="1">The sequence shown here is derived from an EMBL/GenBank/DDBJ whole genome shotgun (WGS) entry which is preliminary data.</text>
</comment>
<reference evidence="1" key="1">
    <citation type="journal article" date="2023" name="Science">
        <title>Genome structures resolve the early diversification of teleost fishes.</title>
        <authorList>
            <person name="Parey E."/>
            <person name="Louis A."/>
            <person name="Montfort J."/>
            <person name="Bouchez O."/>
            <person name="Roques C."/>
            <person name="Iampietro C."/>
            <person name="Lluch J."/>
            <person name="Castinel A."/>
            <person name="Donnadieu C."/>
            <person name="Desvignes T."/>
            <person name="Floi Bucao C."/>
            <person name="Jouanno E."/>
            <person name="Wen M."/>
            <person name="Mejri S."/>
            <person name="Dirks R."/>
            <person name="Jansen H."/>
            <person name="Henkel C."/>
            <person name="Chen W.J."/>
            <person name="Zahm M."/>
            <person name="Cabau C."/>
            <person name="Klopp C."/>
            <person name="Thompson A.W."/>
            <person name="Robinson-Rechavi M."/>
            <person name="Braasch I."/>
            <person name="Lecointre G."/>
            <person name="Bobe J."/>
            <person name="Postlethwait J.H."/>
            <person name="Berthelot C."/>
            <person name="Roest Crollius H."/>
            <person name="Guiguen Y."/>
        </authorList>
    </citation>
    <scope>NUCLEOTIDE SEQUENCE</scope>
    <source>
        <strain evidence="1">WJC10195</strain>
    </source>
</reference>
<keyword evidence="2" id="KW-1185">Reference proteome</keyword>
<dbReference type="SUPFAM" id="SSF56672">
    <property type="entry name" value="DNA/RNA polymerases"/>
    <property type="match status" value="1"/>
</dbReference>
<evidence type="ECO:0000313" key="2">
    <source>
        <dbReference type="Proteomes" id="UP001152622"/>
    </source>
</evidence>
<proteinExistence type="predicted"/>
<dbReference type="InterPro" id="IPR043502">
    <property type="entry name" value="DNA/RNA_pol_sf"/>
</dbReference>
<dbReference type="EMBL" id="JAINUF010000005">
    <property type="protein sequence ID" value="KAJ8359225.1"/>
    <property type="molecule type" value="Genomic_DNA"/>
</dbReference>
<evidence type="ECO:0000313" key="1">
    <source>
        <dbReference type="EMBL" id="KAJ8359225.1"/>
    </source>
</evidence>
<dbReference type="Gene3D" id="3.30.70.270">
    <property type="match status" value="1"/>
</dbReference>
<gene>
    <name evidence="1" type="ORF">SKAU_G00157500</name>
</gene>
<dbReference type="OrthoDB" id="427924at2759"/>
<evidence type="ECO:0008006" key="3">
    <source>
        <dbReference type="Google" id="ProtNLM"/>
    </source>
</evidence>